<dbReference type="EMBL" id="MN740194">
    <property type="protein sequence ID" value="QHT92764.1"/>
    <property type="molecule type" value="Genomic_DNA"/>
</dbReference>
<feature type="transmembrane region" description="Helical" evidence="1">
    <location>
        <begin position="12"/>
        <end position="33"/>
    </location>
</feature>
<accession>A0A6C0IHY5</accession>
<keyword evidence="1" id="KW-0472">Membrane</keyword>
<evidence type="ECO:0000313" key="2">
    <source>
        <dbReference type="EMBL" id="QHT92764.1"/>
    </source>
</evidence>
<proteinExistence type="predicted"/>
<dbReference type="Pfam" id="PF19059">
    <property type="entry name" value="DUF5755"/>
    <property type="match status" value="1"/>
</dbReference>
<reference evidence="2" key="1">
    <citation type="journal article" date="2020" name="Nature">
        <title>Giant virus diversity and host interactions through global metagenomics.</title>
        <authorList>
            <person name="Schulz F."/>
            <person name="Roux S."/>
            <person name="Paez-Espino D."/>
            <person name="Jungbluth S."/>
            <person name="Walsh D.A."/>
            <person name="Denef V.J."/>
            <person name="McMahon K.D."/>
            <person name="Konstantinidis K.T."/>
            <person name="Eloe-Fadrosh E.A."/>
            <person name="Kyrpides N.C."/>
            <person name="Woyke T."/>
        </authorList>
    </citation>
    <scope>NUCLEOTIDE SEQUENCE</scope>
    <source>
        <strain evidence="2">GVMAG-M-3300023184-89</strain>
    </source>
</reference>
<keyword evidence="1" id="KW-0812">Transmembrane</keyword>
<dbReference type="AlphaFoldDB" id="A0A6C0IHY5"/>
<name>A0A6C0IHY5_9ZZZZ</name>
<dbReference type="InterPro" id="IPR043929">
    <property type="entry name" value="DUF5755"/>
</dbReference>
<keyword evidence="1" id="KW-1133">Transmembrane helix</keyword>
<protein>
    <submittedName>
        <fullName evidence="2">Uncharacterized protein</fullName>
    </submittedName>
</protein>
<organism evidence="2">
    <name type="scientific">viral metagenome</name>
    <dbReference type="NCBI Taxonomy" id="1070528"/>
    <lineage>
        <taxon>unclassified sequences</taxon>
        <taxon>metagenomes</taxon>
        <taxon>organismal metagenomes</taxon>
    </lineage>
</organism>
<sequence>MSKRCPPGVICFENITIVIIIILLCSVLLFIHYKSNNALRRPNMPMTMPMPMPMPEDILLQDERYAPRRGLVMPINVPTQPFDPTYRQVGILTRIKGKETILPLMGRPVLSNRDKWNFYTTNDKTNTITLPITFKGRSCTSEYGCDNLYSGDVVFVEGYNDAFKVTAYDNQMMRYIPFI</sequence>
<evidence type="ECO:0000256" key="1">
    <source>
        <dbReference type="SAM" id="Phobius"/>
    </source>
</evidence>